<dbReference type="KEGG" id="trr:M419DRAFT_135036"/>
<dbReference type="InterPro" id="IPR045063">
    <property type="entry name" value="Dynamin_N"/>
</dbReference>
<accession>A0A024RVD9</accession>
<dbReference type="GO" id="GO:0005874">
    <property type="term" value="C:microtubule"/>
    <property type="evidence" value="ECO:0007669"/>
    <property type="project" value="TreeGrafter"/>
</dbReference>
<sequence>MTAVRGIQEIDNPERLRYFRAIDQLRSLGVNEELPLPQARIRLEHHIIVVGDQSSGKSSLLEGLTGLSFPIASDLCTRFATQIVLHRTPGEKPAVKASIVPGPSSVDDEDQKERLSKFDIQMAADELSGTKFAWVLDEAAKCMGLPGSDDQNVQNLEKRFSDDILRIEISGPDEHHLSVVDVPGLFHNPTKFQTREDLTIIRGLIENYTRDERTIILAVMDARNNLANQEVFKMARAADPDGIRTVGIITKCDALQSGDEQGVLNIAKNTVERLQHGWFVVRNRSTKEILDGVSISERHENERRFFQQAPWKELPKDRVGVKALKPFLGQLLYEHIRREFPALVKEIEDLVRETERKVEELGPPRQTAAEQRQYLTRLANRYQRNVEDALKGNYAADLDAKSPLKLRMHLRDLADQFEKDLRLKGHTSPFQQPDGSVDEDYLDEEDESEAPDIRQWIQERYRDSRGAELPGMVNPALLVNLFREQTVQWERIACGYLDQVIKLLTKYAQLESRRTEEDEKTRTYLDSLILSGIETTNALAKNRLMELLQDERGGILQTVNHYFAETLAKIRQDRVIARLKALGFGDGQYQSINFGELTGAVHLSNEDQAVNDIHDALKAYYQVAIKRFGDYMVIQVVERLMGDQGPLKVFSSERVGGFSDQQLAAMAAESYTTSTARVELEHRRQRYREALSVAKSV</sequence>
<keyword evidence="1" id="KW-0547">Nucleotide-binding</keyword>
<dbReference type="InterPro" id="IPR001401">
    <property type="entry name" value="Dynamin_GTPase"/>
</dbReference>
<organism evidence="6 7">
    <name type="scientific">Hypocrea jecorina (strain ATCC 56765 / BCRC 32924 / NRRL 11460 / Rut C-30)</name>
    <name type="common">Trichoderma reesei</name>
    <dbReference type="NCBI Taxonomy" id="1344414"/>
    <lineage>
        <taxon>Eukaryota</taxon>
        <taxon>Fungi</taxon>
        <taxon>Dikarya</taxon>
        <taxon>Ascomycota</taxon>
        <taxon>Pezizomycotina</taxon>
        <taxon>Sordariomycetes</taxon>
        <taxon>Hypocreomycetidae</taxon>
        <taxon>Hypocreales</taxon>
        <taxon>Hypocreaceae</taxon>
        <taxon>Trichoderma</taxon>
    </lineage>
</organism>
<evidence type="ECO:0000256" key="3">
    <source>
        <dbReference type="SAM" id="MobiDB-lite"/>
    </source>
</evidence>
<protein>
    <submittedName>
        <fullName evidence="6">p-loop containing nucleoside triphosphate hydrolase protein</fullName>
    </submittedName>
</protein>
<dbReference type="EMBL" id="KI911185">
    <property type="protein sequence ID" value="ETR96832.1"/>
    <property type="molecule type" value="Genomic_DNA"/>
</dbReference>
<reference evidence="7" key="1">
    <citation type="journal article" date="2013" name="Ind. Biotechnol.">
        <title>Comparative genomics analysis of Trichoderma reesei strains.</title>
        <authorList>
            <person name="Koike H."/>
            <person name="Aerts A."/>
            <person name="LaButti K."/>
            <person name="Grigoriev I.V."/>
            <person name="Baker S.E."/>
        </authorList>
    </citation>
    <scope>NUCLEOTIDE SEQUENCE [LARGE SCALE GENOMIC DNA]</scope>
    <source>
        <strain evidence="7">ATCC 56765 / BCRC 32924 / NRRL 11460 / Rut C-30</strain>
    </source>
</reference>
<feature type="compositionally biased region" description="Acidic residues" evidence="3">
    <location>
        <begin position="436"/>
        <end position="449"/>
    </location>
</feature>
<dbReference type="SUPFAM" id="SSF52540">
    <property type="entry name" value="P-loop containing nucleoside triphosphate hydrolases"/>
    <property type="match status" value="1"/>
</dbReference>
<dbReference type="HOGENOM" id="CLU_008964_7_2_1"/>
<evidence type="ECO:0000256" key="2">
    <source>
        <dbReference type="ARBA" id="ARBA00023134"/>
    </source>
</evidence>
<dbReference type="FunFam" id="3.40.50.300:FF:001425">
    <property type="entry name" value="Dynamin GTPase, putative"/>
    <property type="match status" value="1"/>
</dbReference>
<feature type="domain" description="Dynamin-type G" evidence="5">
    <location>
        <begin position="41"/>
        <end position="341"/>
    </location>
</feature>
<keyword evidence="6" id="KW-0378">Hydrolase</keyword>
<proteinExistence type="predicted"/>
<dbReference type="Gene3D" id="3.40.50.300">
    <property type="entry name" value="P-loop containing nucleotide triphosphate hydrolases"/>
    <property type="match status" value="1"/>
</dbReference>
<dbReference type="GO" id="GO:0016020">
    <property type="term" value="C:membrane"/>
    <property type="evidence" value="ECO:0007669"/>
    <property type="project" value="TreeGrafter"/>
</dbReference>
<dbReference type="Pfam" id="PF00350">
    <property type="entry name" value="Dynamin_N"/>
    <property type="match status" value="1"/>
</dbReference>
<evidence type="ECO:0000259" key="4">
    <source>
        <dbReference type="PROSITE" id="PS51388"/>
    </source>
</evidence>
<evidence type="ECO:0000259" key="5">
    <source>
        <dbReference type="PROSITE" id="PS51718"/>
    </source>
</evidence>
<dbReference type="GO" id="GO:0000266">
    <property type="term" value="P:mitochondrial fission"/>
    <property type="evidence" value="ECO:0007669"/>
    <property type="project" value="TreeGrafter"/>
</dbReference>
<gene>
    <name evidence="6" type="ORF">M419DRAFT_135036</name>
</gene>
<dbReference type="PRINTS" id="PR00195">
    <property type="entry name" value="DYNAMIN"/>
</dbReference>
<dbReference type="Gene3D" id="1.20.120.1240">
    <property type="entry name" value="Dynamin, middle domain"/>
    <property type="match status" value="1"/>
</dbReference>
<dbReference type="GO" id="GO:0005525">
    <property type="term" value="F:GTP binding"/>
    <property type="evidence" value="ECO:0007669"/>
    <property type="project" value="InterPro"/>
</dbReference>
<dbReference type="GO" id="GO:0016559">
    <property type="term" value="P:peroxisome fission"/>
    <property type="evidence" value="ECO:0007669"/>
    <property type="project" value="TreeGrafter"/>
</dbReference>
<evidence type="ECO:0000313" key="7">
    <source>
        <dbReference type="Proteomes" id="UP000024376"/>
    </source>
</evidence>
<dbReference type="GO" id="GO:0008017">
    <property type="term" value="F:microtubule binding"/>
    <property type="evidence" value="ECO:0007669"/>
    <property type="project" value="TreeGrafter"/>
</dbReference>
<feature type="region of interest" description="Disordered" evidence="3">
    <location>
        <begin position="424"/>
        <end position="449"/>
    </location>
</feature>
<dbReference type="GO" id="GO:0048312">
    <property type="term" value="P:intracellular distribution of mitochondria"/>
    <property type="evidence" value="ECO:0007669"/>
    <property type="project" value="TreeGrafter"/>
</dbReference>
<dbReference type="Pfam" id="PF01031">
    <property type="entry name" value="Dynamin_M"/>
    <property type="match status" value="1"/>
</dbReference>
<feature type="domain" description="GED" evidence="4">
    <location>
        <begin position="610"/>
        <end position="697"/>
    </location>
</feature>
<dbReference type="GO" id="GO:0006897">
    <property type="term" value="P:endocytosis"/>
    <property type="evidence" value="ECO:0007669"/>
    <property type="project" value="TreeGrafter"/>
</dbReference>
<name>A0A024RVD9_HYPJR</name>
<dbReference type="InterPro" id="IPR022812">
    <property type="entry name" value="Dynamin"/>
</dbReference>
<dbReference type="PROSITE" id="PS51388">
    <property type="entry name" value="GED"/>
    <property type="match status" value="1"/>
</dbReference>
<dbReference type="InterPro" id="IPR000375">
    <property type="entry name" value="Dynamin_stalk"/>
</dbReference>
<dbReference type="GO" id="GO:0005739">
    <property type="term" value="C:mitochondrion"/>
    <property type="evidence" value="ECO:0007669"/>
    <property type="project" value="TreeGrafter"/>
</dbReference>
<dbReference type="PROSITE" id="PS51718">
    <property type="entry name" value="G_DYNAMIN_2"/>
    <property type="match status" value="1"/>
</dbReference>
<evidence type="ECO:0000313" key="6">
    <source>
        <dbReference type="EMBL" id="ETR96832.1"/>
    </source>
</evidence>
<keyword evidence="2" id="KW-0342">GTP-binding</keyword>
<dbReference type="Proteomes" id="UP000024376">
    <property type="component" value="Unassembled WGS sequence"/>
</dbReference>
<dbReference type="OrthoDB" id="415706at2759"/>
<dbReference type="InterPro" id="IPR020850">
    <property type="entry name" value="GED_dom"/>
</dbReference>
<dbReference type="SMART" id="SM00053">
    <property type="entry name" value="DYNc"/>
    <property type="match status" value="1"/>
</dbReference>
<dbReference type="InterPro" id="IPR027417">
    <property type="entry name" value="P-loop_NTPase"/>
</dbReference>
<evidence type="ECO:0000256" key="1">
    <source>
        <dbReference type="ARBA" id="ARBA00022741"/>
    </source>
</evidence>
<dbReference type="PANTHER" id="PTHR11566:SF21">
    <property type="entry name" value="DYNAMIN RELATED PROTEIN 1, ISOFORM A"/>
    <property type="match status" value="1"/>
</dbReference>
<dbReference type="AlphaFoldDB" id="A0A024RVD9"/>
<dbReference type="GO" id="GO:0003924">
    <property type="term" value="F:GTPase activity"/>
    <property type="evidence" value="ECO:0007669"/>
    <property type="project" value="InterPro"/>
</dbReference>
<dbReference type="CDD" id="cd08771">
    <property type="entry name" value="DLP_1"/>
    <property type="match status" value="1"/>
</dbReference>
<dbReference type="InterPro" id="IPR030381">
    <property type="entry name" value="G_DYNAMIN_dom"/>
</dbReference>
<dbReference type="PANTHER" id="PTHR11566">
    <property type="entry name" value="DYNAMIN"/>
    <property type="match status" value="1"/>
</dbReference>